<sequence length="422" mass="46521">MFELSEIDTAALLDWAAPALIGVGIAAVVIIAVVLIVRQSMRGRRAQAKAAEAIAALGAHLVELDDATEDLQHEVDMSHALYDGRPPASLRRARLTAQHTRDDAFAAYSEIAADDVHPRIRRRESRRLITGIDEAIAIIRRARDDNETWIAEHAPASEQVAAMRRRFDDVVTQVGDPTALRTELARIADESEWEDAAHADDEVRTAIDEARALLAEAEQQASDPAAKPRASLRACAHALTRAEQASRLLEETHRLVRHAHAAVDDERMAAESAIRAAIGTQKTLDAERAPRLAEAIRVAGVALEQATRIAERRPVTANERIARLRDRLDEALAEMRTQQQRLRGARSALPGSLNAARSALARAEAVVLDAEVDARVRLDSARRELAFARQSHDPIEALDASRRARRDAEEAAVLARFRKRRH</sequence>
<organism evidence="3 4">
    <name type="scientific">Microbacterium faecale</name>
    <dbReference type="NCBI Taxonomy" id="1804630"/>
    <lineage>
        <taxon>Bacteria</taxon>
        <taxon>Bacillati</taxon>
        <taxon>Actinomycetota</taxon>
        <taxon>Actinomycetes</taxon>
        <taxon>Micrococcales</taxon>
        <taxon>Microbacteriaceae</taxon>
        <taxon>Microbacterium</taxon>
    </lineage>
</organism>
<keyword evidence="4" id="KW-1185">Reference proteome</keyword>
<feature type="coiled-coil region" evidence="1">
    <location>
        <begin position="318"/>
        <end position="348"/>
    </location>
</feature>
<keyword evidence="1" id="KW-0175">Coiled coil</keyword>
<keyword evidence="2" id="KW-0472">Membrane</keyword>
<dbReference type="Proteomes" id="UP000633205">
    <property type="component" value="Unassembled WGS sequence"/>
</dbReference>
<evidence type="ECO:0000256" key="1">
    <source>
        <dbReference type="SAM" id="Coils"/>
    </source>
</evidence>
<dbReference type="AlphaFoldDB" id="A0A917DCR9"/>
<dbReference type="EMBL" id="BMHO01000001">
    <property type="protein sequence ID" value="GGD27275.1"/>
    <property type="molecule type" value="Genomic_DNA"/>
</dbReference>
<keyword evidence="2" id="KW-1133">Transmembrane helix</keyword>
<accession>A0A917DCR9</accession>
<evidence type="ECO:0000313" key="3">
    <source>
        <dbReference type="EMBL" id="GGD27275.1"/>
    </source>
</evidence>
<name>A0A917DCR9_9MICO</name>
<comment type="caution">
    <text evidence="3">The sequence shown here is derived from an EMBL/GenBank/DDBJ whole genome shotgun (WGS) entry which is preliminary data.</text>
</comment>
<reference evidence="3" key="1">
    <citation type="journal article" date="2014" name="Int. J. Syst. Evol. Microbiol.">
        <title>Complete genome sequence of Corynebacterium casei LMG S-19264T (=DSM 44701T), isolated from a smear-ripened cheese.</title>
        <authorList>
            <consortium name="US DOE Joint Genome Institute (JGI-PGF)"/>
            <person name="Walter F."/>
            <person name="Albersmeier A."/>
            <person name="Kalinowski J."/>
            <person name="Ruckert C."/>
        </authorList>
    </citation>
    <scope>NUCLEOTIDE SEQUENCE</scope>
    <source>
        <strain evidence="3">CGMCC 1.15152</strain>
    </source>
</reference>
<feature type="transmembrane region" description="Helical" evidence="2">
    <location>
        <begin position="15"/>
        <end position="37"/>
    </location>
</feature>
<keyword evidence="2" id="KW-0812">Transmembrane</keyword>
<dbReference type="RefSeq" id="WP_188710662.1">
    <property type="nucleotide sequence ID" value="NZ_BMHO01000001.1"/>
</dbReference>
<evidence type="ECO:0000313" key="4">
    <source>
        <dbReference type="Proteomes" id="UP000633205"/>
    </source>
</evidence>
<proteinExistence type="predicted"/>
<reference evidence="3" key="2">
    <citation type="submission" date="2020-09" db="EMBL/GenBank/DDBJ databases">
        <authorList>
            <person name="Sun Q."/>
            <person name="Zhou Y."/>
        </authorList>
    </citation>
    <scope>NUCLEOTIDE SEQUENCE</scope>
    <source>
        <strain evidence="3">CGMCC 1.15152</strain>
    </source>
</reference>
<evidence type="ECO:0000256" key="2">
    <source>
        <dbReference type="SAM" id="Phobius"/>
    </source>
</evidence>
<gene>
    <name evidence="3" type="ORF">GCM10010915_04150</name>
</gene>
<protein>
    <submittedName>
        <fullName evidence="3">Uncharacterized protein</fullName>
    </submittedName>
</protein>